<organism evidence="5 6">
    <name type="scientific">Klebsormidium nitens</name>
    <name type="common">Green alga</name>
    <name type="synonym">Ulothrix nitens</name>
    <dbReference type="NCBI Taxonomy" id="105231"/>
    <lineage>
        <taxon>Eukaryota</taxon>
        <taxon>Viridiplantae</taxon>
        <taxon>Streptophyta</taxon>
        <taxon>Klebsormidiophyceae</taxon>
        <taxon>Klebsormidiales</taxon>
        <taxon>Klebsormidiaceae</taxon>
        <taxon>Klebsormidium</taxon>
    </lineage>
</organism>
<dbReference type="Gene3D" id="3.40.50.300">
    <property type="entry name" value="P-loop containing nucleotide triphosphate hydrolases"/>
    <property type="match status" value="1"/>
</dbReference>
<evidence type="ECO:0000256" key="3">
    <source>
        <dbReference type="ARBA" id="ARBA00022840"/>
    </source>
</evidence>
<evidence type="ECO:0000259" key="4">
    <source>
        <dbReference type="PROSITE" id="PS51206"/>
    </source>
</evidence>
<reference evidence="5 6" key="1">
    <citation type="journal article" date="2014" name="Nat. Commun.">
        <title>Klebsormidium flaccidum genome reveals primary factors for plant terrestrial adaptation.</title>
        <authorList>
            <person name="Hori K."/>
            <person name="Maruyama F."/>
            <person name="Fujisawa T."/>
            <person name="Togashi T."/>
            <person name="Yamamoto N."/>
            <person name="Seo M."/>
            <person name="Sato S."/>
            <person name="Yamada T."/>
            <person name="Mori H."/>
            <person name="Tajima N."/>
            <person name="Moriyama T."/>
            <person name="Ikeuchi M."/>
            <person name="Watanabe M."/>
            <person name="Wada H."/>
            <person name="Kobayashi K."/>
            <person name="Saito M."/>
            <person name="Masuda T."/>
            <person name="Sasaki-Sekimoto Y."/>
            <person name="Mashiguchi K."/>
            <person name="Awai K."/>
            <person name="Shimojima M."/>
            <person name="Masuda S."/>
            <person name="Iwai M."/>
            <person name="Nobusawa T."/>
            <person name="Narise T."/>
            <person name="Kondo S."/>
            <person name="Saito H."/>
            <person name="Sato R."/>
            <person name="Murakawa M."/>
            <person name="Ihara Y."/>
            <person name="Oshima-Yamada Y."/>
            <person name="Ohtaka K."/>
            <person name="Satoh M."/>
            <person name="Sonobe K."/>
            <person name="Ishii M."/>
            <person name="Ohtani R."/>
            <person name="Kanamori-Sato M."/>
            <person name="Honoki R."/>
            <person name="Miyazaki D."/>
            <person name="Mochizuki H."/>
            <person name="Umetsu J."/>
            <person name="Higashi K."/>
            <person name="Shibata D."/>
            <person name="Kamiya Y."/>
            <person name="Sato N."/>
            <person name="Nakamura Y."/>
            <person name="Tabata S."/>
            <person name="Ida S."/>
            <person name="Kurokawa K."/>
            <person name="Ohta H."/>
        </authorList>
    </citation>
    <scope>NUCLEOTIDE SEQUENCE [LARGE SCALE GENOMIC DNA]</scope>
    <source>
        <strain evidence="5 6">NIES-2285</strain>
    </source>
</reference>
<keyword evidence="2" id="KW-0378">Hydrolase</keyword>
<accession>A0A1Y1IZB5</accession>
<evidence type="ECO:0000256" key="1">
    <source>
        <dbReference type="ARBA" id="ARBA00022741"/>
    </source>
</evidence>
<name>A0A1Y1IZB5_KLENI</name>
<dbReference type="InterPro" id="IPR051620">
    <property type="entry name" value="ORF904-like_C"/>
</dbReference>
<evidence type="ECO:0000313" key="5">
    <source>
        <dbReference type="EMBL" id="GAQ93678.1"/>
    </source>
</evidence>
<protein>
    <recommendedName>
        <fullName evidence="4">SF3 helicase domain-containing protein</fullName>
    </recommendedName>
</protein>
<dbReference type="NCBIfam" id="TIGR01613">
    <property type="entry name" value="primase_Cterm"/>
    <property type="match status" value="1"/>
</dbReference>
<dbReference type="PROSITE" id="PS51206">
    <property type="entry name" value="SF3_HELICASE_1"/>
    <property type="match status" value="1"/>
</dbReference>
<dbReference type="InterPro" id="IPR014015">
    <property type="entry name" value="Helicase_SF3_DNA-vir"/>
</dbReference>
<dbReference type="Proteomes" id="UP000054558">
    <property type="component" value="Unassembled WGS sequence"/>
</dbReference>
<dbReference type="PANTHER" id="PTHR35372:SF2">
    <property type="entry name" value="SF3 HELICASE DOMAIN-CONTAINING PROTEIN"/>
    <property type="match status" value="1"/>
</dbReference>
<keyword evidence="3" id="KW-0067">ATP-binding</keyword>
<sequence length="362" mass="40718">HLVTGKLIPHHPSNMLSKETSTEYEGPDYPSPLIDKFMLEVQTKEIVRVLQMTLGYGITGHSREKQFVIMQGASNSGKSKLVAMLSAAIGLYGVTMDRDCVIGAGSRSEGAATPHLLQLEGAHIAIMEETDERPYNAANLKSIASGDGAMTVRGLHMKPVEVTMRCLPIVCTNILPRFDTKDSGTLKKLRIFPFTREFVENPRPNTNERLIDPDLAEKIKSPEWKKQMLAWLVRGSMAWYARGSLPLVEKLPQDMQKALEGYVEANDHFNNFVADHCILDERKACHVDVLKQAYENYIGRRDRPMIVTEFKVLMQGLKGVTYEKQIKLERRNNTGYRGIYLRPVFPESDEGYTSASDDSSPK</sequence>
<dbReference type="InterPro" id="IPR027417">
    <property type="entry name" value="P-loop_NTPase"/>
</dbReference>
<gene>
    <name evidence="5" type="ORF">KFL_018060010</name>
</gene>
<proteinExistence type="predicted"/>
<dbReference type="GO" id="GO:0005524">
    <property type="term" value="F:ATP binding"/>
    <property type="evidence" value="ECO:0007669"/>
    <property type="project" value="UniProtKB-KW"/>
</dbReference>
<feature type="domain" description="SF3 helicase" evidence="4">
    <location>
        <begin position="45"/>
        <end position="207"/>
    </location>
</feature>
<dbReference type="PANTHER" id="PTHR35372">
    <property type="entry name" value="ATP BINDING PROTEIN-RELATED"/>
    <property type="match status" value="1"/>
</dbReference>
<feature type="non-terminal residue" evidence="5">
    <location>
        <position position="1"/>
    </location>
</feature>
<evidence type="ECO:0000313" key="6">
    <source>
        <dbReference type="Proteomes" id="UP000054558"/>
    </source>
</evidence>
<dbReference type="EMBL" id="DF238755">
    <property type="protein sequence ID" value="GAQ93678.1"/>
    <property type="molecule type" value="Genomic_DNA"/>
</dbReference>
<dbReference type="InterPro" id="IPR006500">
    <property type="entry name" value="Helicase_put_C_phage/plasmid"/>
</dbReference>
<dbReference type="OrthoDB" id="2375545at2759"/>
<evidence type="ECO:0000256" key="2">
    <source>
        <dbReference type="ARBA" id="ARBA00022801"/>
    </source>
</evidence>
<dbReference type="GO" id="GO:0016787">
    <property type="term" value="F:hydrolase activity"/>
    <property type="evidence" value="ECO:0007669"/>
    <property type="project" value="UniProtKB-KW"/>
</dbReference>
<keyword evidence="1" id="KW-0547">Nucleotide-binding</keyword>
<dbReference type="AlphaFoldDB" id="A0A1Y1IZB5"/>
<keyword evidence="6" id="KW-1185">Reference proteome</keyword>
<dbReference type="OMA" id="AHIAIME"/>
<dbReference type="SUPFAM" id="SSF52540">
    <property type="entry name" value="P-loop containing nucleoside triphosphate hydrolases"/>
    <property type="match status" value="1"/>
</dbReference>